<evidence type="ECO:0000256" key="1">
    <source>
        <dbReference type="ARBA" id="ARBA00022801"/>
    </source>
</evidence>
<dbReference type="PANTHER" id="PTHR43329">
    <property type="entry name" value="EPOXIDE HYDROLASE"/>
    <property type="match status" value="1"/>
</dbReference>
<keyword evidence="4" id="KW-1185">Reference proteome</keyword>
<protein>
    <submittedName>
        <fullName evidence="3">Alpha/beta hydrolase</fullName>
    </submittedName>
</protein>
<dbReference type="AlphaFoldDB" id="A0A0B0IFU9"/>
<dbReference type="Gene3D" id="3.40.50.1820">
    <property type="entry name" value="alpha/beta hydrolase"/>
    <property type="match status" value="1"/>
</dbReference>
<dbReference type="InterPro" id="IPR000073">
    <property type="entry name" value="AB_hydrolase_1"/>
</dbReference>
<accession>A0A0B0IFU9</accession>
<gene>
    <name evidence="3" type="ORF">LQ50_10580</name>
</gene>
<dbReference type="InterPro" id="IPR029058">
    <property type="entry name" value="AB_hydrolase_fold"/>
</dbReference>
<evidence type="ECO:0000313" key="4">
    <source>
        <dbReference type="Proteomes" id="UP000030832"/>
    </source>
</evidence>
<name>A0A0B0IFU9_9BACI</name>
<dbReference type="OrthoDB" id="9773293at2"/>
<dbReference type="PRINTS" id="PR00111">
    <property type="entry name" value="ABHYDROLASE"/>
</dbReference>
<evidence type="ECO:0000259" key="2">
    <source>
        <dbReference type="Pfam" id="PF00561"/>
    </source>
</evidence>
<evidence type="ECO:0000313" key="3">
    <source>
        <dbReference type="EMBL" id="KHF40185.1"/>
    </source>
</evidence>
<comment type="caution">
    <text evidence="3">The sequence shown here is derived from an EMBL/GenBank/DDBJ whole genome shotgun (WGS) entry which is preliminary data.</text>
</comment>
<dbReference type="InterPro" id="IPR000639">
    <property type="entry name" value="Epox_hydrolase-like"/>
</dbReference>
<keyword evidence="1 3" id="KW-0378">Hydrolase</keyword>
<dbReference type="SUPFAM" id="SSF53474">
    <property type="entry name" value="alpha/beta-Hydrolases"/>
    <property type="match status" value="1"/>
</dbReference>
<dbReference type="eggNOG" id="COG0596">
    <property type="taxonomic scope" value="Bacteria"/>
</dbReference>
<dbReference type="EMBL" id="JRJU01000011">
    <property type="protein sequence ID" value="KHF40185.1"/>
    <property type="molecule type" value="Genomic_DNA"/>
</dbReference>
<reference evidence="3 4" key="1">
    <citation type="submission" date="2014-09" db="EMBL/GenBank/DDBJ databases">
        <title>Genome sequencing and annotation of Bacillus Okhensis strain Kh10-101T.</title>
        <authorList>
            <person name="Prakash J.S."/>
        </authorList>
    </citation>
    <scope>NUCLEOTIDE SEQUENCE [LARGE SCALE GENOMIC DNA]</scope>
    <source>
        <strain evidence="4">Kh10-101T</strain>
    </source>
</reference>
<dbReference type="Proteomes" id="UP000030832">
    <property type="component" value="Unassembled WGS sequence"/>
</dbReference>
<sequence length="286" mass="32942">MENLEFFYIKTNGVTLHTAVAGPCDGPLVILLHGFPEFWYGWRNQIAPLVEAGYRVVVPDQRGYNLSDKPNGIKQYTLDILRDDVIGLIKHFKREKVRLVGHDWGGAVAWHLAASRPTYVQTLIPMNMPHPAVFGKTITRCPLQLVKSLYILFFQIPRIPEEMLLADEWKLMKRILLHSCKSNTFRLDDLKNYQTAWAQTGALTAMLEWYRAIRLGSLNMVPDEKITIPVRMIWGKNDSFLSLPLAKESMTMCDDGQLILVDEATHWVQHEQNEIVNRLLLQFLKD</sequence>
<dbReference type="GO" id="GO:0016787">
    <property type="term" value="F:hydrolase activity"/>
    <property type="evidence" value="ECO:0007669"/>
    <property type="project" value="UniProtKB-KW"/>
</dbReference>
<proteinExistence type="predicted"/>
<dbReference type="RefSeq" id="WP_034628726.1">
    <property type="nucleotide sequence ID" value="NZ_JRJU01000011.1"/>
</dbReference>
<feature type="domain" description="AB hydrolase-1" evidence="2">
    <location>
        <begin position="27"/>
        <end position="131"/>
    </location>
</feature>
<dbReference type="PRINTS" id="PR00412">
    <property type="entry name" value="EPOXHYDRLASE"/>
</dbReference>
<dbReference type="Pfam" id="PF00561">
    <property type="entry name" value="Abhydrolase_1"/>
    <property type="match status" value="1"/>
</dbReference>
<dbReference type="STRING" id="333138.LQ50_10580"/>
<organism evidence="3 4">
    <name type="scientific">Halalkalibacter okhensis</name>
    <dbReference type="NCBI Taxonomy" id="333138"/>
    <lineage>
        <taxon>Bacteria</taxon>
        <taxon>Bacillati</taxon>
        <taxon>Bacillota</taxon>
        <taxon>Bacilli</taxon>
        <taxon>Bacillales</taxon>
        <taxon>Bacillaceae</taxon>
        <taxon>Halalkalibacter</taxon>
    </lineage>
</organism>